<dbReference type="EMBL" id="JAEDXU010000004">
    <property type="protein sequence ID" value="MBP1046607.1"/>
    <property type="molecule type" value="Genomic_DNA"/>
</dbReference>
<organism evidence="1 2">
    <name type="scientific">Enterococcus larvae</name>
    <dbReference type="NCBI Taxonomy" id="2794352"/>
    <lineage>
        <taxon>Bacteria</taxon>
        <taxon>Bacillati</taxon>
        <taxon>Bacillota</taxon>
        <taxon>Bacilli</taxon>
        <taxon>Lactobacillales</taxon>
        <taxon>Enterococcaceae</taxon>
        <taxon>Enterococcus</taxon>
    </lineage>
</organism>
<sequence>MEMVHVLFEIYYEDGLDLEKLFDDTTSFEELVASGISFTYAPYELAYAGSKGIVYNIEDLAGFGGDMEIDPEEENYEAKRGKLIEKWQEIAVKKIDEAMKEYMAVKDSVLAEFDKEN</sequence>
<evidence type="ECO:0000313" key="2">
    <source>
        <dbReference type="Proteomes" id="UP000673375"/>
    </source>
</evidence>
<keyword evidence="2" id="KW-1185">Reference proteome</keyword>
<proteinExistence type="predicted"/>
<accession>A0ABS4CJ28</accession>
<comment type="caution">
    <text evidence="1">The sequence shown here is derived from an EMBL/GenBank/DDBJ whole genome shotgun (WGS) entry which is preliminary data.</text>
</comment>
<dbReference type="RefSeq" id="WP_209557400.1">
    <property type="nucleotide sequence ID" value="NZ_JAEDXU010000004.1"/>
</dbReference>
<name>A0ABS4CJ28_9ENTE</name>
<protein>
    <submittedName>
        <fullName evidence="1">Uncharacterized protein</fullName>
    </submittedName>
</protein>
<evidence type="ECO:0000313" key="1">
    <source>
        <dbReference type="EMBL" id="MBP1046607.1"/>
    </source>
</evidence>
<reference evidence="1 2" key="1">
    <citation type="submission" date="2020-12" db="EMBL/GenBank/DDBJ databases">
        <title>Vagococcus allomyrinae sp. nov. and Enterococcus lavae sp. nov., isolated from the larvae of Allomyrina dichotoma.</title>
        <authorList>
            <person name="Lee S.D."/>
        </authorList>
    </citation>
    <scope>NUCLEOTIDE SEQUENCE [LARGE SCALE GENOMIC DNA]</scope>
    <source>
        <strain evidence="1 2">BWM-S5</strain>
    </source>
</reference>
<dbReference type="Proteomes" id="UP000673375">
    <property type="component" value="Unassembled WGS sequence"/>
</dbReference>
<gene>
    <name evidence="1" type="ORF">I6N96_09935</name>
</gene>